<reference evidence="2 3" key="1">
    <citation type="journal article" date="2012" name="Science">
        <title>The Paleozoic origin of enzymatic lignin decomposition reconstructed from 31 fungal genomes.</title>
        <authorList>
            <person name="Floudas D."/>
            <person name="Binder M."/>
            <person name="Riley R."/>
            <person name="Barry K."/>
            <person name="Blanchette R.A."/>
            <person name="Henrissat B."/>
            <person name="Martinez A.T."/>
            <person name="Otillar R."/>
            <person name="Spatafora J.W."/>
            <person name="Yadav J.S."/>
            <person name="Aerts A."/>
            <person name="Benoit I."/>
            <person name="Boyd A."/>
            <person name="Carlson A."/>
            <person name="Copeland A."/>
            <person name="Coutinho P.M."/>
            <person name="de Vries R.P."/>
            <person name="Ferreira P."/>
            <person name="Findley K."/>
            <person name="Foster B."/>
            <person name="Gaskell J."/>
            <person name="Glotzer D."/>
            <person name="Gorecki P."/>
            <person name="Heitman J."/>
            <person name="Hesse C."/>
            <person name="Hori C."/>
            <person name="Igarashi K."/>
            <person name="Jurgens J.A."/>
            <person name="Kallen N."/>
            <person name="Kersten P."/>
            <person name="Kohler A."/>
            <person name="Kuees U."/>
            <person name="Kumar T.K.A."/>
            <person name="Kuo A."/>
            <person name="LaButti K."/>
            <person name="Larrondo L.F."/>
            <person name="Lindquist E."/>
            <person name="Ling A."/>
            <person name="Lombard V."/>
            <person name="Lucas S."/>
            <person name="Lundell T."/>
            <person name="Martin R."/>
            <person name="McLaughlin D.J."/>
            <person name="Morgenstern I."/>
            <person name="Morin E."/>
            <person name="Murat C."/>
            <person name="Nagy L.G."/>
            <person name="Nolan M."/>
            <person name="Ohm R.A."/>
            <person name="Patyshakuliyeva A."/>
            <person name="Rokas A."/>
            <person name="Ruiz-Duenas F.J."/>
            <person name="Sabat G."/>
            <person name="Salamov A."/>
            <person name="Samejima M."/>
            <person name="Schmutz J."/>
            <person name="Slot J.C."/>
            <person name="St John F."/>
            <person name="Stenlid J."/>
            <person name="Sun H."/>
            <person name="Sun S."/>
            <person name="Syed K."/>
            <person name="Tsang A."/>
            <person name="Wiebenga A."/>
            <person name="Young D."/>
            <person name="Pisabarro A."/>
            <person name="Eastwood D.C."/>
            <person name="Martin F."/>
            <person name="Cullen D."/>
            <person name="Grigoriev I.V."/>
            <person name="Hibbett D.S."/>
        </authorList>
    </citation>
    <scope>NUCLEOTIDE SEQUENCE [LARGE SCALE GENOMIC DNA]</scope>
    <source>
        <strain evidence="2 3">MD-104</strain>
    </source>
</reference>
<protein>
    <recommendedName>
        <fullName evidence="4">Elongin-A</fullName>
    </recommendedName>
</protein>
<gene>
    <name evidence="2" type="ORF">WOLCODRAFT_135841</name>
</gene>
<sequence>MLSDVEAPTHRIPTLVQCCQRVAGTHADSICSLGDMRLDLIRPVLESCSPETLLRLENSSPGLGMETSDIWMKLCMRTYPIAAERYRSESEEEPDSWREEFFLLRDLEAKKFEKLGSKLRTLRQEADERKKENQIKITDRLVPYKRSRTWGTYQPKTLLQKTRTEAARMQKGIYGMRMIPPMPTARTYHDTPNSISTDRAKTTNCSPSSAEDSAPSSSRTPGTRVIVTSVTVRRPQNASRSTNPDMPTNQLPSLTDGSRTARLDDTASPLLQHSPSQPLSRSEQPKAAQRTLEKRDVASSLFIPKHRAYSQRPSQSRSGRSRS</sequence>
<feature type="compositionally biased region" description="Polar residues" evidence="1">
    <location>
        <begin position="190"/>
        <end position="205"/>
    </location>
</feature>
<dbReference type="GO" id="GO:0070449">
    <property type="term" value="C:elongin complex"/>
    <property type="evidence" value="ECO:0007669"/>
    <property type="project" value="InterPro"/>
</dbReference>
<dbReference type="OrthoDB" id="21513at2759"/>
<dbReference type="OMA" id="ELWLKHC"/>
<dbReference type="Proteomes" id="UP000218811">
    <property type="component" value="Unassembled WGS sequence"/>
</dbReference>
<dbReference type="Pfam" id="PF06881">
    <property type="entry name" value="Elongin_A"/>
    <property type="match status" value="1"/>
</dbReference>
<evidence type="ECO:0008006" key="4">
    <source>
        <dbReference type="Google" id="ProtNLM"/>
    </source>
</evidence>
<dbReference type="EMBL" id="KB467942">
    <property type="protein sequence ID" value="PCH37769.1"/>
    <property type="molecule type" value="Genomic_DNA"/>
</dbReference>
<evidence type="ECO:0000313" key="2">
    <source>
        <dbReference type="EMBL" id="PCH37769.1"/>
    </source>
</evidence>
<feature type="compositionally biased region" description="Polar residues" evidence="1">
    <location>
        <begin position="236"/>
        <end position="258"/>
    </location>
</feature>
<dbReference type="GO" id="GO:0006368">
    <property type="term" value="P:transcription elongation by RNA polymerase II"/>
    <property type="evidence" value="ECO:0007669"/>
    <property type="project" value="InterPro"/>
</dbReference>
<keyword evidence="3" id="KW-1185">Reference proteome</keyword>
<organism evidence="2 3">
    <name type="scientific">Wolfiporia cocos (strain MD-104)</name>
    <name type="common">Brown rot fungus</name>
    <dbReference type="NCBI Taxonomy" id="742152"/>
    <lineage>
        <taxon>Eukaryota</taxon>
        <taxon>Fungi</taxon>
        <taxon>Dikarya</taxon>
        <taxon>Basidiomycota</taxon>
        <taxon>Agaricomycotina</taxon>
        <taxon>Agaricomycetes</taxon>
        <taxon>Polyporales</taxon>
        <taxon>Phaeolaceae</taxon>
        <taxon>Wolfiporia</taxon>
    </lineage>
</organism>
<dbReference type="AlphaFoldDB" id="A0A2H3JG83"/>
<dbReference type="STRING" id="742152.A0A2H3JG83"/>
<evidence type="ECO:0000313" key="3">
    <source>
        <dbReference type="Proteomes" id="UP000218811"/>
    </source>
</evidence>
<feature type="compositionally biased region" description="Low complexity" evidence="1">
    <location>
        <begin position="206"/>
        <end position="234"/>
    </location>
</feature>
<feature type="compositionally biased region" description="Polar residues" evidence="1">
    <location>
        <begin position="269"/>
        <end position="282"/>
    </location>
</feature>
<proteinExistence type="predicted"/>
<name>A0A2H3JG83_WOLCO</name>
<dbReference type="PANTHER" id="PTHR15141">
    <property type="entry name" value="TRANSCRIPTION ELONGATION FACTOR B POLYPEPTIDE 3"/>
    <property type="match status" value="1"/>
</dbReference>
<evidence type="ECO:0000256" key="1">
    <source>
        <dbReference type="SAM" id="MobiDB-lite"/>
    </source>
</evidence>
<accession>A0A2H3JG83</accession>
<dbReference type="PANTHER" id="PTHR15141:SF76">
    <property type="entry name" value="TRANSCRIPTION ELONGATION FACTOR B POLYPEPTIDE 3"/>
    <property type="match status" value="1"/>
</dbReference>
<feature type="compositionally biased region" description="Low complexity" evidence="1">
    <location>
        <begin position="310"/>
        <end position="323"/>
    </location>
</feature>
<dbReference type="Gene3D" id="6.10.250.3180">
    <property type="match status" value="1"/>
</dbReference>
<feature type="region of interest" description="Disordered" evidence="1">
    <location>
        <begin position="178"/>
        <end position="323"/>
    </location>
</feature>
<dbReference type="InterPro" id="IPR051870">
    <property type="entry name" value="Elongin-A_domain"/>
</dbReference>
<dbReference type="InterPro" id="IPR010684">
    <property type="entry name" value="RNA_pol_II_trans_fac_SIII_A"/>
</dbReference>